<evidence type="ECO:0000313" key="2">
    <source>
        <dbReference type="Proteomes" id="UP000186817"/>
    </source>
</evidence>
<accession>A0A1Q9CWN0</accession>
<keyword evidence="2" id="KW-1185">Reference proteome</keyword>
<dbReference type="SMART" id="SM00320">
    <property type="entry name" value="WD40"/>
    <property type="match status" value="1"/>
</dbReference>
<dbReference type="InterPro" id="IPR001680">
    <property type="entry name" value="WD40_rpt"/>
</dbReference>
<organism evidence="1 2">
    <name type="scientific">Symbiodinium microadriaticum</name>
    <name type="common">Dinoflagellate</name>
    <name type="synonym">Zooxanthella microadriatica</name>
    <dbReference type="NCBI Taxonomy" id="2951"/>
    <lineage>
        <taxon>Eukaryota</taxon>
        <taxon>Sar</taxon>
        <taxon>Alveolata</taxon>
        <taxon>Dinophyceae</taxon>
        <taxon>Suessiales</taxon>
        <taxon>Symbiodiniaceae</taxon>
        <taxon>Symbiodinium</taxon>
    </lineage>
</organism>
<dbReference type="EMBL" id="LSRX01000867">
    <property type="protein sequence ID" value="OLP87299.1"/>
    <property type="molecule type" value="Genomic_DNA"/>
</dbReference>
<evidence type="ECO:0000313" key="1">
    <source>
        <dbReference type="EMBL" id="OLP87299.1"/>
    </source>
</evidence>
<dbReference type="AlphaFoldDB" id="A0A1Q9CWN0"/>
<proteinExistence type="predicted"/>
<dbReference type="SUPFAM" id="SSF117289">
    <property type="entry name" value="Nucleoporin domain"/>
    <property type="match status" value="1"/>
</dbReference>
<dbReference type="InterPro" id="IPR015943">
    <property type="entry name" value="WD40/YVTN_repeat-like_dom_sf"/>
</dbReference>
<protein>
    <submittedName>
        <fullName evidence="1">Uncharacterized protein</fullName>
    </submittedName>
</protein>
<comment type="caution">
    <text evidence="1">The sequence shown here is derived from an EMBL/GenBank/DDBJ whole genome shotgun (WGS) entry which is preliminary data.</text>
</comment>
<gene>
    <name evidence="1" type="ORF">AK812_SmicGene31485</name>
</gene>
<sequence length="110" mass="12226">MAIGFVTHACFFSGTFFRFGELDEVWAWKQRPPRPGIELAGPAGPSVPIRSLCWSPDGAQLLIGSDRTARIWRAKNEQSEAVKEGTAKEVRAVVRARLRHPSEEPREPGV</sequence>
<dbReference type="Gene3D" id="2.130.10.10">
    <property type="entry name" value="YVTN repeat-like/Quinoprotein amine dehydrogenase"/>
    <property type="match status" value="1"/>
</dbReference>
<dbReference type="Proteomes" id="UP000186817">
    <property type="component" value="Unassembled WGS sequence"/>
</dbReference>
<dbReference type="Pfam" id="PF00400">
    <property type="entry name" value="WD40"/>
    <property type="match status" value="1"/>
</dbReference>
<name>A0A1Q9CWN0_SYMMI</name>
<dbReference type="OrthoDB" id="6262491at2759"/>
<reference evidence="1 2" key="1">
    <citation type="submission" date="2016-02" db="EMBL/GenBank/DDBJ databases">
        <title>Genome analysis of coral dinoflagellate symbionts highlights evolutionary adaptations to a symbiotic lifestyle.</title>
        <authorList>
            <person name="Aranda M."/>
            <person name="Li Y."/>
            <person name="Liew Y.J."/>
            <person name="Baumgarten S."/>
            <person name="Simakov O."/>
            <person name="Wilson M."/>
            <person name="Piel J."/>
            <person name="Ashoor H."/>
            <person name="Bougouffa S."/>
            <person name="Bajic V.B."/>
            <person name="Ryu T."/>
            <person name="Ravasi T."/>
            <person name="Bayer T."/>
            <person name="Micklem G."/>
            <person name="Kim H."/>
            <person name="Bhak J."/>
            <person name="Lajeunesse T.C."/>
            <person name="Voolstra C.R."/>
        </authorList>
    </citation>
    <scope>NUCLEOTIDE SEQUENCE [LARGE SCALE GENOMIC DNA]</scope>
    <source>
        <strain evidence="1 2">CCMP2467</strain>
    </source>
</reference>